<dbReference type="AlphaFoldDB" id="A0A1B1AFM7"/>
<evidence type="ECO:0000313" key="2">
    <source>
        <dbReference type="EMBL" id="ANP45354.1"/>
    </source>
</evidence>
<keyword evidence="3" id="KW-1185">Reference proteome</keyword>
<organism evidence="2 3">
    <name type="scientific">Candidatus Viadribacter manganicus</name>
    <dbReference type="NCBI Taxonomy" id="1759059"/>
    <lineage>
        <taxon>Bacteria</taxon>
        <taxon>Pseudomonadati</taxon>
        <taxon>Pseudomonadota</taxon>
        <taxon>Alphaproteobacteria</taxon>
        <taxon>Hyphomonadales</taxon>
        <taxon>Hyphomonadaceae</taxon>
        <taxon>Candidatus Viadribacter</taxon>
    </lineage>
</organism>
<dbReference type="EMBL" id="CP013244">
    <property type="protein sequence ID" value="ANP45354.1"/>
    <property type="molecule type" value="Genomic_DNA"/>
</dbReference>
<gene>
    <name evidence="2" type="ORF">ATE48_05210</name>
</gene>
<dbReference type="PROSITE" id="PS51257">
    <property type="entry name" value="PROKAR_LIPOPROTEIN"/>
    <property type="match status" value="1"/>
</dbReference>
<evidence type="ECO:0000313" key="3">
    <source>
        <dbReference type="Proteomes" id="UP000092498"/>
    </source>
</evidence>
<dbReference type="KEGG" id="cbot:ATE48_05210"/>
<accession>A0A1B1AFM7</accession>
<reference evidence="2 3" key="1">
    <citation type="submission" date="2015-11" db="EMBL/GenBank/DDBJ databases">
        <title>Whole-Genome Sequence of Candidatus Oderbacter manganicum from the National Park Lower Oder Valley, Germany.</title>
        <authorList>
            <person name="Braun B."/>
            <person name="Liere K."/>
            <person name="Szewzyk U."/>
        </authorList>
    </citation>
    <scope>NUCLEOTIDE SEQUENCE [LARGE SCALE GENOMIC DNA]</scope>
    <source>
        <strain evidence="2 3">OTSz_A_272</strain>
    </source>
</reference>
<dbReference type="RefSeq" id="WP_066768513.1">
    <property type="nucleotide sequence ID" value="NZ_CP013244.1"/>
</dbReference>
<proteinExistence type="predicted"/>
<evidence type="ECO:0000256" key="1">
    <source>
        <dbReference type="SAM" id="MobiDB-lite"/>
    </source>
</evidence>
<dbReference type="OrthoDB" id="8480482at2"/>
<dbReference type="Proteomes" id="UP000092498">
    <property type="component" value="Chromosome"/>
</dbReference>
<feature type="region of interest" description="Disordered" evidence="1">
    <location>
        <begin position="28"/>
        <end position="73"/>
    </location>
</feature>
<protein>
    <submittedName>
        <fullName evidence="2">Uncharacterized protein</fullName>
    </submittedName>
</protein>
<dbReference type="InParanoid" id="A0A1B1AFM7"/>
<name>A0A1B1AFM7_9PROT</name>
<sequence length="288" mass="29830">MITLKLKHWRTMGVAATTLGLAACGGEGGAGGEGSHGEAGEAAQGEGGGATPATTAAGGGEAGEAAAGEAGGEHGEAGVVTAYAGLSGSQLTALRIQHLRGFVMAAAKIVEDQGSFSGEPADAAILVQQGLLEVYEPAAGEFGTLNVTSLREAAAGTSFTRAQMMQRLRTAQEELTRAIGEQEFDDAQLAVRMIDISTGLYQHVLVDGVADPIEYQHSMGAALAAQQALQLHQDELRRQNLGAYSRAVGELNRYVALFPSREPPQTPATYQQVLVQGSRVRLALSPYL</sequence>